<comment type="caution">
    <text evidence="1">The sequence shown here is derived from an EMBL/GenBank/DDBJ whole genome shotgun (WGS) entry which is preliminary data.</text>
</comment>
<dbReference type="AlphaFoldDB" id="A0A937XDZ9"/>
<organism evidence="1 2">
    <name type="scientific">Eiseniibacteriota bacterium</name>
    <dbReference type="NCBI Taxonomy" id="2212470"/>
    <lineage>
        <taxon>Bacteria</taxon>
        <taxon>Candidatus Eiseniibacteriota</taxon>
    </lineage>
</organism>
<evidence type="ECO:0000313" key="1">
    <source>
        <dbReference type="EMBL" id="MBM3318552.1"/>
    </source>
</evidence>
<gene>
    <name evidence="1" type="ORF">FJY75_11940</name>
</gene>
<evidence type="ECO:0000313" key="2">
    <source>
        <dbReference type="Proteomes" id="UP000748308"/>
    </source>
</evidence>
<protein>
    <submittedName>
        <fullName evidence="1">Uncharacterized protein</fullName>
    </submittedName>
</protein>
<dbReference type="EMBL" id="VGIY01000396">
    <property type="protein sequence ID" value="MBM3318552.1"/>
    <property type="molecule type" value="Genomic_DNA"/>
</dbReference>
<dbReference type="Proteomes" id="UP000748308">
    <property type="component" value="Unassembled WGS sequence"/>
</dbReference>
<sequence>MRPARFVVAAGKRPARLIAAAGLVVGVLSLCAGVSADGGPYLGSVSPPPP</sequence>
<accession>A0A937XDZ9</accession>
<name>A0A937XDZ9_UNCEI</name>
<proteinExistence type="predicted"/>
<reference evidence="1" key="1">
    <citation type="submission" date="2019-03" db="EMBL/GenBank/DDBJ databases">
        <title>Lake Tanganyika Metagenome-Assembled Genomes (MAGs).</title>
        <authorList>
            <person name="Tran P."/>
        </authorList>
    </citation>
    <scope>NUCLEOTIDE SEQUENCE</scope>
    <source>
        <strain evidence="1">M_DeepCast_400m_m2_100</strain>
    </source>
</reference>
<feature type="non-terminal residue" evidence="1">
    <location>
        <position position="50"/>
    </location>
</feature>